<organism evidence="2 3">
    <name type="scientific">Zymoseptoria tritici (strain CBS 115943 / IPO323)</name>
    <name type="common">Speckled leaf blotch fungus</name>
    <name type="synonym">Septoria tritici</name>
    <dbReference type="NCBI Taxonomy" id="336722"/>
    <lineage>
        <taxon>Eukaryota</taxon>
        <taxon>Fungi</taxon>
        <taxon>Dikarya</taxon>
        <taxon>Ascomycota</taxon>
        <taxon>Pezizomycotina</taxon>
        <taxon>Dothideomycetes</taxon>
        <taxon>Dothideomycetidae</taxon>
        <taxon>Mycosphaerellales</taxon>
        <taxon>Mycosphaerellaceae</taxon>
        <taxon>Zymoseptoria</taxon>
    </lineage>
</organism>
<gene>
    <name evidence="2" type="ORF">MYCGRDRAFT_98085</name>
</gene>
<dbReference type="Proteomes" id="UP000008062">
    <property type="component" value="Chromosome 21"/>
</dbReference>
<sequence length="727" mass="81813">MEVANMRRTAAYDPRQELPFDVSSNTPEWRTLTRELPGIHKLLTEPLAMLKDDDSIQDLVKAIDDILHDPARVVVGVIGSVGSGSSTTINSLLQLVVGRDDCGSRGENEGLTFTASNPEDLCSQLERHTTCMEYEIISSLATLVGGVRFHFSDPLIDIGVSFMEAPQSDEFSLLPSYRFDGITHGIIVEDCRCATDSSTSAVDVAKVRSLGDERAILALTKWDQIGMIDESDMGRATDIQRETASNLAEKSADLEQEMAAVQIEREELDPFSEVQRFEELDLRWEELKILTRHAFNAEKAHRIYVLGEQAGQHLLRRELRGCHRVPIFSISNLDYAAHLKAFRPEETPAVSVETTNIPNLRRLIASLPNRSRINSMRTLLDVTLPLILDRLDLFFVENQLLAALEGGERLKRMNVLARNVQQVRNMLGGPMRRDLDTLCRDWLLKRPECEAPTERATSAASELGHCIKVSPEWQLAKGAMDQDESGNPSDSVPITVGIPWLIERFNEAERMKPGKLPHLGMELIQPPVDISGPAHDATARGSWEWHPLYHGPSRMPGREVRLPEYLSSSTKPRSTKRMAEKHTLTTLCAQTFDEAKGTRTATNKTWRMRKPLSIGNEKDWYRRRSPPEHQEPKNLDIVLLRPVLNEGPAGDAPAQQQFTKEFKIRRWAPTSTVAFTGPEDRAIDQLADRLREFQAQRLRENQELQALRDANPEAATPPLPNRLDAPR</sequence>
<dbReference type="EMBL" id="CM001216">
    <property type="protein sequence ID" value="EGP81878.1"/>
    <property type="molecule type" value="Genomic_DNA"/>
</dbReference>
<dbReference type="InParanoid" id="F9XS95"/>
<keyword evidence="3" id="KW-1185">Reference proteome</keyword>
<accession>F9XS95</accession>
<proteinExistence type="predicted"/>
<dbReference type="AlphaFoldDB" id="F9XS95"/>
<name>F9XS95_ZYMTI</name>
<feature type="region of interest" description="Disordered" evidence="1">
    <location>
        <begin position="701"/>
        <end position="727"/>
    </location>
</feature>
<evidence type="ECO:0000313" key="2">
    <source>
        <dbReference type="EMBL" id="EGP81878.1"/>
    </source>
</evidence>
<evidence type="ECO:0000256" key="1">
    <source>
        <dbReference type="SAM" id="MobiDB-lite"/>
    </source>
</evidence>
<dbReference type="RefSeq" id="XP_003846902.1">
    <property type="nucleotide sequence ID" value="XM_003846854.1"/>
</dbReference>
<evidence type="ECO:0000313" key="3">
    <source>
        <dbReference type="Proteomes" id="UP000008062"/>
    </source>
</evidence>
<protein>
    <submittedName>
        <fullName evidence="2">Uncharacterized protein</fullName>
    </submittedName>
</protein>
<dbReference type="GeneID" id="13396659"/>
<dbReference type="KEGG" id="ztr:MYCGRDRAFT_98085"/>
<dbReference type="OrthoDB" id="5427350at2759"/>
<dbReference type="HOGENOM" id="CLU_380916_0_0_1"/>
<reference evidence="2 3" key="1">
    <citation type="journal article" date="2011" name="PLoS Genet.">
        <title>Finished genome of the fungal wheat pathogen Mycosphaerella graminicola reveals dispensome structure, chromosome plasticity, and stealth pathogenesis.</title>
        <authorList>
            <person name="Goodwin S.B."/>
            <person name="Ben M'barek S."/>
            <person name="Dhillon B."/>
            <person name="Wittenberg A.H.J."/>
            <person name="Crane C.F."/>
            <person name="Hane J.K."/>
            <person name="Foster A.J."/>
            <person name="Van der Lee T.A.J."/>
            <person name="Grimwood J."/>
            <person name="Aerts A."/>
            <person name="Antoniw J."/>
            <person name="Bailey A."/>
            <person name="Bluhm B."/>
            <person name="Bowler J."/>
            <person name="Bristow J."/>
            <person name="van der Burgt A."/>
            <person name="Canto-Canche B."/>
            <person name="Churchill A.C.L."/>
            <person name="Conde-Ferraez L."/>
            <person name="Cools H.J."/>
            <person name="Coutinho P.M."/>
            <person name="Csukai M."/>
            <person name="Dehal P."/>
            <person name="De Wit P."/>
            <person name="Donzelli B."/>
            <person name="van de Geest H.C."/>
            <person name="van Ham R.C.H.J."/>
            <person name="Hammond-Kosack K.E."/>
            <person name="Henrissat B."/>
            <person name="Kilian A."/>
            <person name="Kobayashi A.K."/>
            <person name="Koopmann E."/>
            <person name="Kourmpetis Y."/>
            <person name="Kuzniar A."/>
            <person name="Lindquist E."/>
            <person name="Lombard V."/>
            <person name="Maliepaard C."/>
            <person name="Martins N."/>
            <person name="Mehrabi R."/>
            <person name="Nap J.P.H."/>
            <person name="Ponomarenko A."/>
            <person name="Rudd J.J."/>
            <person name="Salamov A."/>
            <person name="Schmutz J."/>
            <person name="Schouten H.J."/>
            <person name="Shapiro H."/>
            <person name="Stergiopoulos I."/>
            <person name="Torriani S.F.F."/>
            <person name="Tu H."/>
            <person name="de Vries R.P."/>
            <person name="Waalwijk C."/>
            <person name="Ware S.B."/>
            <person name="Wiebenga A."/>
            <person name="Zwiers L.-H."/>
            <person name="Oliver R.P."/>
            <person name="Grigoriev I.V."/>
            <person name="Kema G.H.J."/>
        </authorList>
    </citation>
    <scope>NUCLEOTIDE SEQUENCE [LARGE SCALE GENOMIC DNA]</scope>
    <source>
        <strain evidence="3">CBS 115943 / IPO323</strain>
    </source>
</reference>